<dbReference type="InterPro" id="IPR013187">
    <property type="entry name" value="F-box-assoc_dom_typ3"/>
</dbReference>
<dbReference type="InterPro" id="IPR050796">
    <property type="entry name" value="SCF_F-box_component"/>
</dbReference>
<keyword evidence="3" id="KW-1185">Reference proteome</keyword>
<dbReference type="STRING" id="33114.A0A2G2W3X0"/>
<dbReference type="InterPro" id="IPR017451">
    <property type="entry name" value="F-box-assoc_interact_dom"/>
</dbReference>
<dbReference type="Pfam" id="PF00646">
    <property type="entry name" value="F-box"/>
    <property type="match status" value="1"/>
</dbReference>
<accession>A0A2G2W3X0</accession>
<evidence type="ECO:0000259" key="1">
    <source>
        <dbReference type="SMART" id="SM00256"/>
    </source>
</evidence>
<dbReference type="PANTHER" id="PTHR31672:SF13">
    <property type="entry name" value="F-BOX PROTEIN CPR30-LIKE"/>
    <property type="match status" value="1"/>
</dbReference>
<evidence type="ECO:0000313" key="3">
    <source>
        <dbReference type="Proteomes" id="UP000224567"/>
    </source>
</evidence>
<dbReference type="NCBIfam" id="TIGR01640">
    <property type="entry name" value="F_box_assoc_1"/>
    <property type="match status" value="1"/>
</dbReference>
<organism evidence="2 3">
    <name type="scientific">Capsicum baccatum</name>
    <name type="common">Peruvian pepper</name>
    <dbReference type="NCBI Taxonomy" id="33114"/>
    <lineage>
        <taxon>Eukaryota</taxon>
        <taxon>Viridiplantae</taxon>
        <taxon>Streptophyta</taxon>
        <taxon>Embryophyta</taxon>
        <taxon>Tracheophyta</taxon>
        <taxon>Spermatophyta</taxon>
        <taxon>Magnoliopsida</taxon>
        <taxon>eudicotyledons</taxon>
        <taxon>Gunneridae</taxon>
        <taxon>Pentapetalae</taxon>
        <taxon>asterids</taxon>
        <taxon>lamiids</taxon>
        <taxon>Solanales</taxon>
        <taxon>Solanaceae</taxon>
        <taxon>Solanoideae</taxon>
        <taxon>Capsiceae</taxon>
        <taxon>Capsicum</taxon>
    </lineage>
</organism>
<evidence type="ECO:0000313" key="2">
    <source>
        <dbReference type="EMBL" id="PHT39926.1"/>
    </source>
</evidence>
<reference evidence="2 3" key="1">
    <citation type="journal article" date="2017" name="Genome Biol.">
        <title>New reference genome sequences of hot pepper reveal the massive evolution of plant disease-resistance genes by retroduplication.</title>
        <authorList>
            <person name="Kim S."/>
            <person name="Park J."/>
            <person name="Yeom S.I."/>
            <person name="Kim Y.M."/>
            <person name="Seo E."/>
            <person name="Kim K.T."/>
            <person name="Kim M.S."/>
            <person name="Lee J.M."/>
            <person name="Cheong K."/>
            <person name="Shin H.S."/>
            <person name="Kim S.B."/>
            <person name="Han K."/>
            <person name="Lee J."/>
            <person name="Park M."/>
            <person name="Lee H.A."/>
            <person name="Lee H.Y."/>
            <person name="Lee Y."/>
            <person name="Oh S."/>
            <person name="Lee J.H."/>
            <person name="Choi E."/>
            <person name="Choi E."/>
            <person name="Lee S.E."/>
            <person name="Jeon J."/>
            <person name="Kim H."/>
            <person name="Choi G."/>
            <person name="Song H."/>
            <person name="Lee J."/>
            <person name="Lee S.C."/>
            <person name="Kwon J.K."/>
            <person name="Lee H.Y."/>
            <person name="Koo N."/>
            <person name="Hong Y."/>
            <person name="Kim R.W."/>
            <person name="Kang W.H."/>
            <person name="Huh J.H."/>
            <person name="Kang B.C."/>
            <person name="Yang T.J."/>
            <person name="Lee Y.H."/>
            <person name="Bennetzen J.L."/>
            <person name="Choi D."/>
        </authorList>
    </citation>
    <scope>NUCLEOTIDE SEQUENCE [LARGE SCALE GENOMIC DNA]</scope>
    <source>
        <strain evidence="3">cv. PBC81</strain>
    </source>
</reference>
<dbReference type="Proteomes" id="UP000224567">
    <property type="component" value="Unassembled WGS sequence"/>
</dbReference>
<dbReference type="OrthoDB" id="1166304at2759"/>
<protein>
    <recommendedName>
        <fullName evidence="1">F-box domain-containing protein</fullName>
    </recommendedName>
</protein>
<feature type="domain" description="F-box" evidence="1">
    <location>
        <begin position="85"/>
        <end position="125"/>
    </location>
</feature>
<gene>
    <name evidence="2" type="ORF">CQW23_18780</name>
</gene>
<dbReference type="InterPro" id="IPR036047">
    <property type="entry name" value="F-box-like_dom_sf"/>
</dbReference>
<dbReference type="Pfam" id="PF08268">
    <property type="entry name" value="FBA_3"/>
    <property type="match status" value="1"/>
</dbReference>
<reference evidence="3" key="2">
    <citation type="journal article" date="2017" name="J. Anim. Genet.">
        <title>Multiple reference genome sequences of hot pepper reveal the massive evolution of plant disease resistance genes by retroduplication.</title>
        <authorList>
            <person name="Kim S."/>
            <person name="Park J."/>
            <person name="Yeom S.-I."/>
            <person name="Kim Y.-M."/>
            <person name="Seo E."/>
            <person name="Kim K.-T."/>
            <person name="Kim M.-S."/>
            <person name="Lee J.M."/>
            <person name="Cheong K."/>
            <person name="Shin H.-S."/>
            <person name="Kim S.-B."/>
            <person name="Han K."/>
            <person name="Lee J."/>
            <person name="Park M."/>
            <person name="Lee H.-A."/>
            <person name="Lee H.-Y."/>
            <person name="Lee Y."/>
            <person name="Oh S."/>
            <person name="Lee J.H."/>
            <person name="Choi E."/>
            <person name="Choi E."/>
            <person name="Lee S.E."/>
            <person name="Jeon J."/>
            <person name="Kim H."/>
            <person name="Choi G."/>
            <person name="Song H."/>
            <person name="Lee J."/>
            <person name="Lee S.-C."/>
            <person name="Kwon J.-K."/>
            <person name="Lee H.-Y."/>
            <person name="Koo N."/>
            <person name="Hong Y."/>
            <person name="Kim R.W."/>
            <person name="Kang W.-H."/>
            <person name="Huh J.H."/>
            <person name="Kang B.-C."/>
            <person name="Yang T.-J."/>
            <person name="Lee Y.-H."/>
            <person name="Bennetzen J.L."/>
            <person name="Choi D."/>
        </authorList>
    </citation>
    <scope>NUCLEOTIDE SEQUENCE [LARGE SCALE GENOMIC DNA]</scope>
    <source>
        <strain evidence="3">cv. PBC81</strain>
    </source>
</reference>
<sequence>MKKNNNSNPPFEGKLAYNSNSQKIQKTKSIAKTDVLNQITSNGGEKSQLKKNIEKAKGKCIMDPSINREEQMDVDQVTCHFNCPFKDDIIMEILCRLPVRYLVQFKCVSKLWNALISDPYFVNKHLNHAKNDPHAPKLLLCEISLKDFTTSIYSCPLSSVRLVDKLQKLDPPSSPETITCCTYNGLVVISAFSQTIQQPIHMLWNPSTRESILLPQPEFPRQNFYRLGLGYDSTSGDYKILKIDINNPNEGSKVPGEILTLKSGSWRNIDKFPHGLITWASGFGSALALVNNAFHWICVSGDYYGVSRTFSLVSFSISNEVYSEIPLPEQLSCIKGNIDIGISEVKEMLCAYCTYVPQQQRTFKLWILKNYGGYESWNSLLSIVDHRLFRAIPKYWFADGDVLFWSSYFAAKPRYSFRTTSRGAIRLCDDNIRNGFVFTESLISPKSLI</sequence>
<dbReference type="SMART" id="SM00256">
    <property type="entry name" value="FBOX"/>
    <property type="match status" value="1"/>
</dbReference>
<proteinExistence type="predicted"/>
<name>A0A2G2W3X0_CAPBA</name>
<comment type="caution">
    <text evidence="2">The sequence shown here is derived from an EMBL/GenBank/DDBJ whole genome shotgun (WGS) entry which is preliminary data.</text>
</comment>
<dbReference type="CDD" id="cd22157">
    <property type="entry name" value="F-box_AtFBW1-like"/>
    <property type="match status" value="1"/>
</dbReference>
<dbReference type="Gene3D" id="1.20.1280.50">
    <property type="match status" value="1"/>
</dbReference>
<dbReference type="PANTHER" id="PTHR31672">
    <property type="entry name" value="BNACNNG10540D PROTEIN"/>
    <property type="match status" value="1"/>
</dbReference>
<dbReference type="InterPro" id="IPR001810">
    <property type="entry name" value="F-box_dom"/>
</dbReference>
<dbReference type="AlphaFoldDB" id="A0A2G2W3X0"/>
<dbReference type="SUPFAM" id="SSF81383">
    <property type="entry name" value="F-box domain"/>
    <property type="match status" value="1"/>
</dbReference>
<dbReference type="EMBL" id="MLFT02000008">
    <property type="protein sequence ID" value="PHT39926.1"/>
    <property type="molecule type" value="Genomic_DNA"/>
</dbReference>